<name>A0A3L0VYS7_ECOLX</name>
<protein>
    <recommendedName>
        <fullName evidence="2">Conjugal transfer protein</fullName>
    </recommendedName>
</protein>
<dbReference type="SUPFAM" id="SSF52540">
    <property type="entry name" value="P-loop containing nucleoside triphosphate hydrolases"/>
    <property type="match status" value="1"/>
</dbReference>
<proteinExistence type="predicted"/>
<comment type="caution">
    <text evidence="1">The sequence shown here is derived from an EMBL/GenBank/DDBJ whole genome shotgun (WGS) entry which is preliminary data.</text>
</comment>
<evidence type="ECO:0000313" key="1">
    <source>
        <dbReference type="EMBL" id="MHO04594.1"/>
    </source>
</evidence>
<accession>A0A3L0VYS7</accession>
<organism evidence="1">
    <name type="scientific">Escherichia coli</name>
    <dbReference type="NCBI Taxonomy" id="562"/>
    <lineage>
        <taxon>Bacteria</taxon>
        <taxon>Pseudomonadati</taxon>
        <taxon>Pseudomonadota</taxon>
        <taxon>Gammaproteobacteria</taxon>
        <taxon>Enterobacterales</taxon>
        <taxon>Enterobacteriaceae</taxon>
        <taxon>Escherichia</taxon>
    </lineage>
</organism>
<evidence type="ECO:0008006" key="2">
    <source>
        <dbReference type="Google" id="ProtNLM"/>
    </source>
</evidence>
<sequence length="1013" mass="114270">MIEALEKMAAICSRFFGSSIEDMIDVESKDSKYALTCKDGSLLSVVEISGSLRMSGSKEFDDVSVQVFNALRSHFSSGEHFIQLVFSSDPSMLSEYLSDMTKPSVVAASRIGIDAVDLFNDDINALSNYCTFEKVYLVLCTTKAGLSKKELSIHADEKKELLNETPLPPMENAPPLYNVIHSVRIRHDGFVKTFIDELTNADVLCDLLDAHKAVYVMKDSICREFTSKDWKPILAGDPLPMRDVSNVDGDLSGYTWPSVGEQLLISDTEEITKDIIKVGNQFYWPMYIHLHQQDILPFKVLLDRVGNKYPWRISFLIEPHGLSTLTTKNLVAMLFSFMSPRHNGQYNASRDAVQYAVDKMNDRDVRYRVDFCTWGRDVREVERNAELLARAVQGWGVTDTKSFSGDLLQSYLGGCVGLTRNSAATPSVAQLSDVVSHLPIHRPASPWQTGNVLFRSRDGKPFPHQPMSTLVTSSITCMLAEPRYGKSLLANLINWAMAIAPGNSYLPLISVIDVGKASSGLISLLQHKLPAEQRHLAANVQLYNDEKHRINPCDTQLRCRYPIGTERDYISNVMLLLLTPEGAHAPPDGMQGVVNMAIDIGFRQCSPEKSPKGYVPHLCMEVDEAIEEMGWLAKWREQQKKLYDFDDETIERNPTWWEVVDTLFDAGRYHEASLAQRYAVPTLMDFIPLVNSQPQFADMFGNTSVGSEPILNVYTRMLAEAVRKYPLICGATTWDIGTARVISINVENVIDKTNHGCQKNALMFMMAMYVATRNYSLHEDLLKTGAYPEECREYHRKRIMEFRQCSKHIQIDEYHRAKGIQSFENFINVFLREGGKWSVATTLISHRLDDFPKGFLEWVTSLYVLSPQSEESAEIISRELKLGETAKYAMMNEIKLPNREGATFVGVFRTSRGTAIHLLKNTVGPQKLWAFSTSNEDSFVRDRLYERIGDTATRTVLSRIYPGGSLKAEYEERKSRIATSGVDVDEKQGVGILNGMIQELESIYQEMKINGIQ</sequence>
<gene>
    <name evidence="1" type="ORF">D9F05_09440</name>
</gene>
<dbReference type="AlphaFoldDB" id="A0A3L0VYS7"/>
<dbReference type="EMBL" id="RNRV01000013">
    <property type="protein sequence ID" value="MHO04594.1"/>
    <property type="molecule type" value="Genomic_DNA"/>
</dbReference>
<reference evidence="1" key="1">
    <citation type="submission" date="2018-10" db="EMBL/GenBank/DDBJ databases">
        <authorList>
            <consortium name="NARMS: The National Antimicrobial Resistance Monitoring System"/>
        </authorList>
    </citation>
    <scope>NUCLEOTIDE SEQUENCE [LARGE SCALE GENOMIC DNA]</scope>
    <source>
        <strain evidence="1">CVM N17EC0388</strain>
    </source>
</reference>
<dbReference type="InterPro" id="IPR027417">
    <property type="entry name" value="P-loop_NTPase"/>
</dbReference>
<dbReference type="Gene3D" id="3.40.50.300">
    <property type="entry name" value="P-loop containing nucleotide triphosphate hydrolases"/>
    <property type="match status" value="1"/>
</dbReference>